<accession>A0A8J6YZH0</accession>
<gene>
    <name evidence="1" type="ORF">ICN82_20170</name>
</gene>
<dbReference type="RefSeq" id="WP_193186843.1">
    <property type="nucleotide sequence ID" value="NZ_JACVXA010000102.1"/>
</dbReference>
<evidence type="ECO:0000313" key="1">
    <source>
        <dbReference type="EMBL" id="MBE3640525.1"/>
    </source>
</evidence>
<organism evidence="1 2">
    <name type="scientific">Mangrovicoccus algicola</name>
    <dbReference type="NCBI Taxonomy" id="2771008"/>
    <lineage>
        <taxon>Bacteria</taxon>
        <taxon>Pseudomonadati</taxon>
        <taxon>Pseudomonadota</taxon>
        <taxon>Alphaproteobacteria</taxon>
        <taxon>Rhodobacterales</taxon>
        <taxon>Paracoccaceae</taxon>
        <taxon>Mangrovicoccus</taxon>
    </lineage>
</organism>
<dbReference type="AlphaFoldDB" id="A0A8J6YZH0"/>
<dbReference type="EMBL" id="JACVXA010000102">
    <property type="protein sequence ID" value="MBE3640525.1"/>
    <property type="molecule type" value="Genomic_DNA"/>
</dbReference>
<name>A0A8J6YZH0_9RHOB</name>
<proteinExistence type="predicted"/>
<dbReference type="Proteomes" id="UP000609121">
    <property type="component" value="Unassembled WGS sequence"/>
</dbReference>
<comment type="caution">
    <text evidence="1">The sequence shown here is derived from an EMBL/GenBank/DDBJ whole genome shotgun (WGS) entry which is preliminary data.</text>
</comment>
<keyword evidence="2" id="KW-1185">Reference proteome</keyword>
<sequence>MADVPRRVVYTCVTNGYDRVIPPADPVPGVDYILFTDRPETDRVPGWITRGIETPEGLSPSLRNRYCKLLPHKILPDYGESLYLDANIAITGSLAPFFAEVFGGPEDMALYVHPVRDTVEAEAAVIAATGRSKSPEKLEGEMARYRAEGFPDDLGLTSNPILARRHMVPEVIAAMEMWWDLLGQGSGRDQLSLPVVRWRTGLPVRVLSPDFTEGSPYFLRYPHWQTSGRRGRALVWAAQRQGRGLPWRWLHDLIIASYRGGTPHF</sequence>
<protein>
    <recommendedName>
        <fullName evidence="3">DUF616 domain-containing protein</fullName>
    </recommendedName>
</protein>
<reference evidence="1" key="1">
    <citation type="submission" date="2020-09" db="EMBL/GenBank/DDBJ databases">
        <title>A novel bacterium of genus Mangrovicoccus, isolated from South China Sea.</title>
        <authorList>
            <person name="Huang H."/>
            <person name="Mo K."/>
            <person name="Hu Y."/>
        </authorList>
    </citation>
    <scope>NUCLEOTIDE SEQUENCE</scope>
    <source>
        <strain evidence="1">HB182678</strain>
    </source>
</reference>
<evidence type="ECO:0000313" key="2">
    <source>
        <dbReference type="Proteomes" id="UP000609121"/>
    </source>
</evidence>
<evidence type="ECO:0008006" key="3">
    <source>
        <dbReference type="Google" id="ProtNLM"/>
    </source>
</evidence>